<dbReference type="Proteomes" id="UP000287651">
    <property type="component" value="Unassembled WGS sequence"/>
</dbReference>
<evidence type="ECO:0000313" key="2">
    <source>
        <dbReference type="Proteomes" id="UP000287651"/>
    </source>
</evidence>
<evidence type="ECO:0000313" key="1">
    <source>
        <dbReference type="EMBL" id="RRT38637.1"/>
    </source>
</evidence>
<organism evidence="1 2">
    <name type="scientific">Ensete ventricosum</name>
    <name type="common">Abyssinian banana</name>
    <name type="synonym">Musa ensete</name>
    <dbReference type="NCBI Taxonomy" id="4639"/>
    <lineage>
        <taxon>Eukaryota</taxon>
        <taxon>Viridiplantae</taxon>
        <taxon>Streptophyta</taxon>
        <taxon>Embryophyta</taxon>
        <taxon>Tracheophyta</taxon>
        <taxon>Spermatophyta</taxon>
        <taxon>Magnoliopsida</taxon>
        <taxon>Liliopsida</taxon>
        <taxon>Zingiberales</taxon>
        <taxon>Musaceae</taxon>
        <taxon>Ensete</taxon>
    </lineage>
</organism>
<comment type="caution">
    <text evidence="1">The sequence shown here is derived from an EMBL/GenBank/DDBJ whole genome shotgun (WGS) entry which is preliminary data.</text>
</comment>
<gene>
    <name evidence="1" type="ORF">B296_00014651</name>
</gene>
<dbReference type="EMBL" id="AMZH03021004">
    <property type="protein sequence ID" value="RRT38637.1"/>
    <property type="molecule type" value="Genomic_DNA"/>
</dbReference>
<dbReference type="AlphaFoldDB" id="A0A426XGL0"/>
<sequence length="85" mass="10107">MNRLGRFSDKGLGLEGWLRVVVYGNNRFEGRFRVDVGGSNWFSKVRWLRKIKIGGWFDGPRRPLFGLRFWLWILEIGYDSCILRL</sequence>
<protein>
    <submittedName>
        <fullName evidence="1">Uncharacterized protein</fullName>
    </submittedName>
</protein>
<proteinExistence type="predicted"/>
<accession>A0A426XGL0</accession>
<reference evidence="1 2" key="1">
    <citation type="journal article" date="2014" name="Agronomy (Basel)">
        <title>A Draft Genome Sequence for Ensete ventricosum, the Drought-Tolerant Tree Against Hunger.</title>
        <authorList>
            <person name="Harrison J."/>
            <person name="Moore K.A."/>
            <person name="Paszkiewicz K."/>
            <person name="Jones T."/>
            <person name="Grant M."/>
            <person name="Ambacheew D."/>
            <person name="Muzemil S."/>
            <person name="Studholme D.J."/>
        </authorList>
    </citation>
    <scope>NUCLEOTIDE SEQUENCE [LARGE SCALE GENOMIC DNA]</scope>
</reference>
<name>A0A426XGL0_ENSVE</name>